<dbReference type="InterPro" id="IPR011992">
    <property type="entry name" value="EF-hand-dom_pair"/>
</dbReference>
<keyword evidence="1" id="KW-0677">Repeat</keyword>
<dbReference type="SUPFAM" id="SSF47473">
    <property type="entry name" value="EF-hand"/>
    <property type="match status" value="1"/>
</dbReference>
<evidence type="ECO:0000313" key="4">
    <source>
        <dbReference type="EMBL" id="KAK8854324.1"/>
    </source>
</evidence>
<dbReference type="PANTHER" id="PTHR23048">
    <property type="entry name" value="MYOSIN LIGHT CHAIN 1, 3"/>
    <property type="match status" value="1"/>
</dbReference>
<dbReference type="CDD" id="cd00051">
    <property type="entry name" value="EFh"/>
    <property type="match status" value="1"/>
</dbReference>
<feature type="domain" description="EF-hand" evidence="3">
    <location>
        <begin position="39"/>
        <end position="74"/>
    </location>
</feature>
<comment type="caution">
    <text evidence="4">The sequence shown here is derived from an EMBL/GenBank/DDBJ whole genome shotgun (WGS) entry which is preliminary data.</text>
</comment>
<reference evidence="4 5" key="1">
    <citation type="submission" date="2024-04" db="EMBL/GenBank/DDBJ databases">
        <title>Tritrichomonas musculus Genome.</title>
        <authorList>
            <person name="Alves-Ferreira E."/>
            <person name="Grigg M."/>
            <person name="Lorenzi H."/>
            <person name="Galac M."/>
        </authorList>
    </citation>
    <scope>NUCLEOTIDE SEQUENCE [LARGE SCALE GENOMIC DNA]</scope>
    <source>
        <strain evidence="4 5">EAF2021</strain>
    </source>
</reference>
<keyword evidence="5" id="KW-1185">Reference proteome</keyword>
<dbReference type="Proteomes" id="UP001470230">
    <property type="component" value="Unassembled WGS sequence"/>
</dbReference>
<proteinExistence type="predicted"/>
<dbReference type="PANTHER" id="PTHR23048:SF0">
    <property type="entry name" value="CALMODULIN LIKE 3"/>
    <property type="match status" value="1"/>
</dbReference>
<dbReference type="InterPro" id="IPR002048">
    <property type="entry name" value="EF_hand_dom"/>
</dbReference>
<dbReference type="PROSITE" id="PS50222">
    <property type="entry name" value="EF_HAND_2"/>
    <property type="match status" value="2"/>
</dbReference>
<dbReference type="InterPro" id="IPR050230">
    <property type="entry name" value="CALM/Myosin/TropC-like"/>
</dbReference>
<dbReference type="PROSITE" id="PS00018">
    <property type="entry name" value="EF_HAND_1"/>
    <property type="match status" value="1"/>
</dbReference>
<dbReference type="Pfam" id="PF13499">
    <property type="entry name" value="EF-hand_7"/>
    <property type="match status" value="1"/>
</dbReference>
<dbReference type="SMART" id="SM00054">
    <property type="entry name" value="EFh"/>
    <property type="match status" value="2"/>
</dbReference>
<evidence type="ECO:0000256" key="2">
    <source>
        <dbReference type="ARBA" id="ARBA00022837"/>
    </source>
</evidence>
<evidence type="ECO:0000256" key="1">
    <source>
        <dbReference type="ARBA" id="ARBA00022737"/>
    </source>
</evidence>
<organism evidence="4 5">
    <name type="scientific">Tritrichomonas musculus</name>
    <dbReference type="NCBI Taxonomy" id="1915356"/>
    <lineage>
        <taxon>Eukaryota</taxon>
        <taxon>Metamonada</taxon>
        <taxon>Parabasalia</taxon>
        <taxon>Tritrichomonadida</taxon>
        <taxon>Tritrichomonadidae</taxon>
        <taxon>Tritrichomonas</taxon>
    </lineage>
</organism>
<feature type="domain" description="EF-hand" evidence="3">
    <location>
        <begin position="112"/>
        <end position="147"/>
    </location>
</feature>
<name>A0ABR2HYC6_9EUKA</name>
<evidence type="ECO:0000313" key="5">
    <source>
        <dbReference type="Proteomes" id="UP001470230"/>
    </source>
</evidence>
<dbReference type="InterPro" id="IPR018247">
    <property type="entry name" value="EF_Hand_1_Ca_BS"/>
</dbReference>
<dbReference type="EMBL" id="JAPFFF010000021">
    <property type="protein sequence ID" value="KAK8854324.1"/>
    <property type="molecule type" value="Genomic_DNA"/>
</dbReference>
<protein>
    <recommendedName>
        <fullName evidence="3">EF-hand domain-containing protein</fullName>
    </recommendedName>
</protein>
<keyword evidence="2" id="KW-0106">Calcium</keyword>
<evidence type="ECO:0000259" key="3">
    <source>
        <dbReference type="PROSITE" id="PS50222"/>
    </source>
</evidence>
<dbReference type="Gene3D" id="1.10.238.10">
    <property type="entry name" value="EF-hand"/>
    <property type="match status" value="1"/>
</dbReference>
<sequence>MVIDEVYDEKVNFFNISRNQKVALIESKFGIMADAQWKELETEMRSFFQEFDVKNTGQLGLEEITAILKSVGLRCTTEEVREMMSEVAGPNATTIPFEKLMEILQRHTHQEDEEETIRQAFATIDVDGDGLISATDLQCFMQSLGEDFDIKYAERMLKAATGNKQTPVDFEHYKQTLHNKWADPSAAANQE</sequence>
<gene>
    <name evidence="4" type="ORF">M9Y10_016884</name>
</gene>
<accession>A0ABR2HYC6</accession>